<dbReference type="GO" id="GO:0005634">
    <property type="term" value="C:nucleus"/>
    <property type="evidence" value="ECO:0007669"/>
    <property type="project" value="UniProtKB-SubCell"/>
</dbReference>
<dbReference type="InterPro" id="IPR000217">
    <property type="entry name" value="Tubulin"/>
</dbReference>
<comment type="similarity">
    <text evidence="4 14">Belongs to the tubulin family.</text>
</comment>
<dbReference type="GO" id="GO:0005874">
    <property type="term" value="C:microtubule"/>
    <property type="evidence" value="ECO:0007669"/>
    <property type="project" value="UniProtKB-KW"/>
</dbReference>
<protein>
    <recommendedName>
        <fullName evidence="5">Tubulin delta chain</fullName>
    </recommendedName>
    <alternativeName>
        <fullName evidence="12">Delta-tubulin</fullName>
    </alternativeName>
</protein>
<dbReference type="SUPFAM" id="SSF52490">
    <property type="entry name" value="Tubulin nucleotide-binding domain-like"/>
    <property type="match status" value="1"/>
</dbReference>
<keyword evidence="10" id="KW-0539">Nucleus</keyword>
<dbReference type="InterPro" id="IPR036525">
    <property type="entry name" value="Tubulin/FtsZ_GTPase_sf"/>
</dbReference>
<gene>
    <name evidence="16" type="ORF">KPH14_004214</name>
</gene>
<reference evidence="16" key="2">
    <citation type="journal article" date="2023" name="Commun. Biol.">
        <title>Intrasexual cuticular hydrocarbon dimorphism in a wasp sheds light on hydrocarbon biosynthesis genes in Hymenoptera.</title>
        <authorList>
            <person name="Moris V.C."/>
            <person name="Podsiadlowski L."/>
            <person name="Martin S."/>
            <person name="Oeyen J.P."/>
            <person name="Donath A."/>
            <person name="Petersen M."/>
            <person name="Wilbrandt J."/>
            <person name="Misof B."/>
            <person name="Liedtke D."/>
            <person name="Thamm M."/>
            <person name="Scheiner R."/>
            <person name="Schmitt T."/>
            <person name="Niehuis O."/>
        </authorList>
    </citation>
    <scope>NUCLEOTIDE SEQUENCE</scope>
    <source>
        <strain evidence="16">GBR_01_08_01A</strain>
    </source>
</reference>
<evidence type="ECO:0000256" key="4">
    <source>
        <dbReference type="ARBA" id="ARBA00009636"/>
    </source>
</evidence>
<evidence type="ECO:0000256" key="14">
    <source>
        <dbReference type="RuleBase" id="RU000352"/>
    </source>
</evidence>
<dbReference type="GO" id="GO:0030030">
    <property type="term" value="P:cell projection organization"/>
    <property type="evidence" value="ECO:0007669"/>
    <property type="project" value="UniProtKB-KW"/>
</dbReference>
<dbReference type="GO" id="GO:0005929">
    <property type="term" value="C:cilium"/>
    <property type="evidence" value="ECO:0007669"/>
    <property type="project" value="UniProtKB-SubCell"/>
</dbReference>
<organism evidence="16 17">
    <name type="scientific">Odynerus spinipes</name>
    <dbReference type="NCBI Taxonomy" id="1348599"/>
    <lineage>
        <taxon>Eukaryota</taxon>
        <taxon>Metazoa</taxon>
        <taxon>Ecdysozoa</taxon>
        <taxon>Arthropoda</taxon>
        <taxon>Hexapoda</taxon>
        <taxon>Insecta</taxon>
        <taxon>Pterygota</taxon>
        <taxon>Neoptera</taxon>
        <taxon>Endopterygota</taxon>
        <taxon>Hymenoptera</taxon>
        <taxon>Apocrita</taxon>
        <taxon>Aculeata</taxon>
        <taxon>Vespoidea</taxon>
        <taxon>Vespidae</taxon>
        <taxon>Eumeninae</taxon>
        <taxon>Odynerus</taxon>
    </lineage>
</organism>
<evidence type="ECO:0000256" key="3">
    <source>
        <dbReference type="ARBA" id="ARBA00004138"/>
    </source>
</evidence>
<keyword evidence="11" id="KW-0966">Cell projection</keyword>
<name>A0AAD9RZQ0_9HYME</name>
<reference evidence="16" key="1">
    <citation type="submission" date="2021-08" db="EMBL/GenBank/DDBJ databases">
        <authorList>
            <person name="Misof B."/>
            <person name="Oliver O."/>
            <person name="Podsiadlowski L."/>
            <person name="Donath A."/>
            <person name="Peters R."/>
            <person name="Mayer C."/>
            <person name="Rust J."/>
            <person name="Gunkel S."/>
            <person name="Lesny P."/>
            <person name="Martin S."/>
            <person name="Oeyen J.P."/>
            <person name="Petersen M."/>
            <person name="Panagiotis P."/>
            <person name="Wilbrandt J."/>
            <person name="Tanja T."/>
        </authorList>
    </citation>
    <scope>NUCLEOTIDE SEQUENCE</scope>
    <source>
        <strain evidence="16">GBR_01_08_01A</strain>
        <tissue evidence="16">Thorax + abdomen</tissue>
    </source>
</reference>
<evidence type="ECO:0000256" key="2">
    <source>
        <dbReference type="ARBA" id="ARBA00004123"/>
    </source>
</evidence>
<comment type="caution">
    <text evidence="16">The sequence shown here is derived from an EMBL/GenBank/DDBJ whole genome shotgun (WGS) entry which is preliminary data.</text>
</comment>
<dbReference type="GO" id="GO:0005200">
    <property type="term" value="F:structural constituent of cytoskeleton"/>
    <property type="evidence" value="ECO:0007669"/>
    <property type="project" value="InterPro"/>
</dbReference>
<keyword evidence="17" id="KW-1185">Reference proteome</keyword>
<dbReference type="GO" id="GO:0005525">
    <property type="term" value="F:GTP binding"/>
    <property type="evidence" value="ECO:0007669"/>
    <property type="project" value="UniProtKB-UniRule"/>
</dbReference>
<sequence>MLALQFGQCGNQLGHTLFSKLSADIDAKKTGVPSNVNCHYIAEVFDKWFCGLTKDGKRLARAILIDTEEKVINKVTDNKCGSWTYCTKNVLYQAAGGSGNNWAYGYMEKGDKFSESTLEIIQCELEKLDHFDGFLLLLGSAGGTGSGIGSHMVELLREEYKTKYLVGTIVLPFLFGEIGTQNYNTLLTMVKFLDNADGIFLFENEDIHLTFKNSNMDVKLEDINDVISQNLSVVLQPINHIQNSLHLLMSRLIVEPCYKLASIKTVPLFSISSEHTATSTWQSYLYELKRMLKAHIVTLDKTDMESKGSSHVSNTMASFQYGHSVSNILITRGTCSDQDIITTDDLRYKHLYADWVTTDPFTHLHQQRHILNQDKALAILTNNSNAYRSIDTLLRKAWNSYIHSAFLHHYKRFGLEDDDFLRTFAKIESVLKDYKELDGNDFK</sequence>
<evidence type="ECO:0000256" key="9">
    <source>
        <dbReference type="ARBA" id="ARBA00023134"/>
    </source>
</evidence>
<dbReference type="InterPro" id="IPR017975">
    <property type="entry name" value="Tubulin_CS"/>
</dbReference>
<dbReference type="PROSITE" id="PS00227">
    <property type="entry name" value="TUBULIN"/>
    <property type="match status" value="1"/>
</dbReference>
<dbReference type="InterPro" id="IPR002967">
    <property type="entry name" value="Delta_tubulin"/>
</dbReference>
<dbReference type="AlphaFoldDB" id="A0AAD9RZQ0"/>
<keyword evidence="9 14" id="KW-0342">GTP-binding</keyword>
<evidence type="ECO:0000256" key="12">
    <source>
        <dbReference type="ARBA" id="ARBA00030594"/>
    </source>
</evidence>
<accession>A0AAD9RZQ0</accession>
<feature type="domain" description="Tubulin/FtsZ GTPase" evidence="15">
    <location>
        <begin position="46"/>
        <end position="242"/>
    </location>
</feature>
<evidence type="ECO:0000256" key="13">
    <source>
        <dbReference type="ARBA" id="ARBA00046149"/>
    </source>
</evidence>
<evidence type="ECO:0000313" key="16">
    <source>
        <dbReference type="EMBL" id="KAK2588171.1"/>
    </source>
</evidence>
<dbReference type="GO" id="GO:0007017">
    <property type="term" value="P:microtubule-based process"/>
    <property type="evidence" value="ECO:0007669"/>
    <property type="project" value="InterPro"/>
</dbReference>
<evidence type="ECO:0000256" key="11">
    <source>
        <dbReference type="ARBA" id="ARBA00023273"/>
    </source>
</evidence>
<dbReference type="InterPro" id="IPR008280">
    <property type="entry name" value="Tub_FtsZ_C"/>
</dbReference>
<evidence type="ECO:0000256" key="6">
    <source>
        <dbReference type="ARBA" id="ARBA00022701"/>
    </source>
</evidence>
<dbReference type="SMART" id="SM00864">
    <property type="entry name" value="Tubulin"/>
    <property type="match status" value="1"/>
</dbReference>
<dbReference type="EMBL" id="JAIFRP010000006">
    <property type="protein sequence ID" value="KAK2588171.1"/>
    <property type="molecule type" value="Genomic_DNA"/>
</dbReference>
<dbReference type="PRINTS" id="PR01224">
    <property type="entry name" value="DELTATUBULIN"/>
</dbReference>
<keyword evidence="6 14" id="KW-0493">Microtubule</keyword>
<evidence type="ECO:0000313" key="17">
    <source>
        <dbReference type="Proteomes" id="UP001258017"/>
    </source>
</evidence>
<keyword evidence="7 14" id="KW-0547">Nucleotide-binding</keyword>
<evidence type="ECO:0000256" key="1">
    <source>
        <dbReference type="ARBA" id="ARBA00004114"/>
    </source>
</evidence>
<evidence type="ECO:0000259" key="15">
    <source>
        <dbReference type="SMART" id="SM00864"/>
    </source>
</evidence>
<dbReference type="Gene3D" id="3.40.50.1440">
    <property type="entry name" value="Tubulin/FtsZ, GTPase domain"/>
    <property type="match status" value="1"/>
</dbReference>
<evidence type="ECO:0000256" key="7">
    <source>
        <dbReference type="ARBA" id="ARBA00022741"/>
    </source>
</evidence>
<dbReference type="Proteomes" id="UP001258017">
    <property type="component" value="Unassembled WGS sequence"/>
</dbReference>
<proteinExistence type="inferred from homology"/>
<comment type="function">
    <text evidence="13">Acts as a positive regulator of hedgehog signaling and regulates ciliary function.</text>
</comment>
<evidence type="ECO:0000256" key="5">
    <source>
        <dbReference type="ARBA" id="ARBA00014184"/>
    </source>
</evidence>
<evidence type="ECO:0000256" key="10">
    <source>
        <dbReference type="ARBA" id="ARBA00023242"/>
    </source>
</evidence>
<dbReference type="GO" id="GO:0005814">
    <property type="term" value="C:centriole"/>
    <property type="evidence" value="ECO:0007669"/>
    <property type="project" value="UniProtKB-SubCell"/>
</dbReference>
<dbReference type="Pfam" id="PF00091">
    <property type="entry name" value="Tubulin"/>
    <property type="match status" value="1"/>
</dbReference>
<dbReference type="PRINTS" id="PR01161">
    <property type="entry name" value="TUBULIN"/>
</dbReference>
<dbReference type="CDD" id="cd02189">
    <property type="entry name" value="delta_zeta_tubulin-like"/>
    <property type="match status" value="1"/>
</dbReference>
<dbReference type="InterPro" id="IPR003008">
    <property type="entry name" value="Tubulin_FtsZ_GTPase"/>
</dbReference>
<dbReference type="PANTHER" id="PTHR11588">
    <property type="entry name" value="TUBULIN"/>
    <property type="match status" value="1"/>
</dbReference>
<dbReference type="SUPFAM" id="SSF55307">
    <property type="entry name" value="Tubulin C-terminal domain-like"/>
    <property type="match status" value="1"/>
</dbReference>
<keyword evidence="8" id="KW-0970">Cilium biogenesis/degradation</keyword>
<evidence type="ECO:0000256" key="8">
    <source>
        <dbReference type="ARBA" id="ARBA00022794"/>
    </source>
</evidence>
<comment type="subcellular location">
    <subcellularLocation>
        <location evidence="3">Cell projection</location>
        <location evidence="3">Cilium</location>
    </subcellularLocation>
    <subcellularLocation>
        <location evidence="1">Cytoplasm</location>
        <location evidence="1">Cytoskeleton</location>
        <location evidence="1">Microtubule organizing center</location>
        <location evidence="1">Centrosome</location>
        <location evidence="1">Centriole</location>
    </subcellularLocation>
    <subcellularLocation>
        <location evidence="2">Nucleus</location>
    </subcellularLocation>
</comment>